<proteinExistence type="predicted"/>
<dbReference type="Proteomes" id="UP000008206">
    <property type="component" value="Chromosome"/>
</dbReference>
<reference evidence="3" key="1">
    <citation type="journal article" date="2011" name="MBio">
        <title>Novel metabolic attributes of the genus Cyanothece, comprising a group of unicellular nitrogen-fixing Cyanobacteria.</title>
        <authorList>
            <person name="Bandyopadhyay A."/>
            <person name="Elvitigala T."/>
            <person name="Welsh E."/>
            <person name="Stockel J."/>
            <person name="Liberton M."/>
            <person name="Min H."/>
            <person name="Sherman L.A."/>
            <person name="Pakrasi H.B."/>
        </authorList>
    </citation>
    <scope>NUCLEOTIDE SEQUENCE [LARGE SCALE GENOMIC DNA]</scope>
    <source>
        <strain evidence="3">PCC 7822</strain>
    </source>
</reference>
<dbReference type="KEGG" id="cyj:Cyan7822_2285"/>
<dbReference type="eggNOG" id="ENOG50324ZY">
    <property type="taxonomic scope" value="Bacteria"/>
</dbReference>
<name>E0UF11_GLOV7</name>
<evidence type="ECO:0000256" key="1">
    <source>
        <dbReference type="SAM" id="MobiDB-lite"/>
    </source>
</evidence>
<gene>
    <name evidence="2" type="ordered locus">Cyan7822_2285</name>
</gene>
<feature type="region of interest" description="Disordered" evidence="1">
    <location>
        <begin position="1"/>
        <end position="24"/>
    </location>
</feature>
<dbReference type="HOGENOM" id="CLU_1795601_0_0_3"/>
<feature type="compositionally biased region" description="Basic residues" evidence="1">
    <location>
        <begin position="1"/>
        <end position="10"/>
    </location>
</feature>
<sequence>MPNSKKKSKIKPTQISPKSHSGIKAYQLNPPEGLSFSYKYLDTEHIKFTIKHKDIKYLTTLLERLRDLSKLTAQELRNNPNKTLRCHEINWEDTTESGFGIKGEEQLVDQPYQFSLSANQYGRIHGFFIEEIFYIVWLDPDHKLYSKK</sequence>
<evidence type="ECO:0000313" key="3">
    <source>
        <dbReference type="Proteomes" id="UP000008206"/>
    </source>
</evidence>
<keyword evidence="3" id="KW-1185">Reference proteome</keyword>
<dbReference type="STRING" id="497965.Cyan7822_2285"/>
<accession>E0UF11</accession>
<protein>
    <submittedName>
        <fullName evidence="2">Uncharacterized protein</fullName>
    </submittedName>
</protein>
<dbReference type="EMBL" id="CP002198">
    <property type="protein sequence ID" value="ADN14263.1"/>
    <property type="molecule type" value="Genomic_DNA"/>
</dbReference>
<dbReference type="AlphaFoldDB" id="E0UF11"/>
<organism evidence="2 3">
    <name type="scientific">Gloeothece verrucosa (strain PCC 7822)</name>
    <name type="common">Cyanothece sp. (strain PCC 7822)</name>
    <dbReference type="NCBI Taxonomy" id="497965"/>
    <lineage>
        <taxon>Bacteria</taxon>
        <taxon>Bacillati</taxon>
        <taxon>Cyanobacteriota</taxon>
        <taxon>Cyanophyceae</taxon>
        <taxon>Oscillatoriophycideae</taxon>
        <taxon>Chroococcales</taxon>
        <taxon>Aphanothecaceae</taxon>
        <taxon>Gloeothece</taxon>
        <taxon>Gloeothece verrucosa</taxon>
    </lineage>
</organism>
<evidence type="ECO:0000313" key="2">
    <source>
        <dbReference type="EMBL" id="ADN14263.1"/>
    </source>
</evidence>